<accession>A0A1F6MH94</accession>
<dbReference type="GO" id="GO:0110001">
    <property type="term" value="C:toxin-antitoxin complex"/>
    <property type="evidence" value="ECO:0007669"/>
    <property type="project" value="InterPro"/>
</dbReference>
<sequence length="138" mass="16078">MNTLPIQRESIEPRLDGIQKELLLLEEFARLPLEEFRTPVVFDRAQLHLRFALEGIFHIGSHILSRIPGGRFTEYKEIARRLGETGIVSKDFAEQKLVPMAGYRNRLTHFYAEITDAEMHQILHDHLEDIREFLGAIK</sequence>
<gene>
    <name evidence="5" type="ORF">A3C90_04570</name>
</gene>
<evidence type="ECO:0000313" key="6">
    <source>
        <dbReference type="Proteomes" id="UP000177457"/>
    </source>
</evidence>
<dbReference type="GO" id="GO:0004540">
    <property type="term" value="F:RNA nuclease activity"/>
    <property type="evidence" value="ECO:0007669"/>
    <property type="project" value="InterPro"/>
</dbReference>
<dbReference type="STRING" id="1798683.A3C90_04570"/>
<proteinExistence type="inferred from homology"/>
<evidence type="ECO:0000256" key="4">
    <source>
        <dbReference type="ARBA" id="ARBA00024207"/>
    </source>
</evidence>
<protein>
    <recommendedName>
        <fullName evidence="7">DUF86 domain-containing protein</fullName>
    </recommendedName>
</protein>
<dbReference type="InterPro" id="IPR037038">
    <property type="entry name" value="HepT-like_sf"/>
</dbReference>
<comment type="caution">
    <text evidence="5">The sequence shown here is derived from an EMBL/GenBank/DDBJ whole genome shotgun (WGS) entry which is preliminary data.</text>
</comment>
<organism evidence="5 6">
    <name type="scientific">Candidatus Magasanikbacteria bacterium RIFCSPHIGHO2_02_FULL_51_14</name>
    <dbReference type="NCBI Taxonomy" id="1798683"/>
    <lineage>
        <taxon>Bacteria</taxon>
        <taxon>Candidatus Magasanikiibacteriota</taxon>
    </lineage>
</organism>
<dbReference type="GO" id="GO:0016787">
    <property type="term" value="F:hydrolase activity"/>
    <property type="evidence" value="ECO:0007669"/>
    <property type="project" value="UniProtKB-KW"/>
</dbReference>
<evidence type="ECO:0000313" key="5">
    <source>
        <dbReference type="EMBL" id="OGH71027.1"/>
    </source>
</evidence>
<dbReference type="Gene3D" id="1.20.120.580">
    <property type="entry name" value="bsu32300-like"/>
    <property type="match status" value="1"/>
</dbReference>
<reference evidence="5 6" key="1">
    <citation type="journal article" date="2016" name="Nat. Commun.">
        <title>Thousands of microbial genomes shed light on interconnected biogeochemical processes in an aquifer system.</title>
        <authorList>
            <person name="Anantharaman K."/>
            <person name="Brown C.T."/>
            <person name="Hug L.A."/>
            <person name="Sharon I."/>
            <person name="Castelle C.J."/>
            <person name="Probst A.J."/>
            <person name="Thomas B.C."/>
            <person name="Singh A."/>
            <person name="Wilkins M.J."/>
            <person name="Karaoz U."/>
            <person name="Brodie E.L."/>
            <person name="Williams K.H."/>
            <person name="Hubbard S.S."/>
            <person name="Banfield J.F."/>
        </authorList>
    </citation>
    <scope>NUCLEOTIDE SEQUENCE [LARGE SCALE GENOMIC DNA]</scope>
</reference>
<evidence type="ECO:0000256" key="3">
    <source>
        <dbReference type="ARBA" id="ARBA00022801"/>
    </source>
</evidence>
<dbReference type="NCBIfam" id="NF047751">
    <property type="entry name" value="HepT_toxin"/>
    <property type="match status" value="1"/>
</dbReference>
<name>A0A1F6MH94_9BACT</name>
<keyword evidence="3" id="KW-0378">Hydrolase</keyword>
<dbReference type="Proteomes" id="UP000177457">
    <property type="component" value="Unassembled WGS sequence"/>
</dbReference>
<dbReference type="InterPro" id="IPR008201">
    <property type="entry name" value="HepT-like"/>
</dbReference>
<dbReference type="AlphaFoldDB" id="A0A1F6MH94"/>
<dbReference type="Pfam" id="PF01934">
    <property type="entry name" value="HepT-like"/>
    <property type="match status" value="1"/>
</dbReference>
<evidence type="ECO:0000256" key="1">
    <source>
        <dbReference type="ARBA" id="ARBA00022649"/>
    </source>
</evidence>
<dbReference type="EMBL" id="MFQE01000039">
    <property type="protein sequence ID" value="OGH71027.1"/>
    <property type="molecule type" value="Genomic_DNA"/>
</dbReference>
<dbReference type="PANTHER" id="PTHR33397">
    <property type="entry name" value="UPF0331 PROTEIN YUTE"/>
    <property type="match status" value="1"/>
</dbReference>
<dbReference type="PANTHER" id="PTHR33397:SF3">
    <property type="entry name" value="MRNA NUCLEASE HEPT"/>
    <property type="match status" value="1"/>
</dbReference>
<evidence type="ECO:0008006" key="7">
    <source>
        <dbReference type="Google" id="ProtNLM"/>
    </source>
</evidence>
<comment type="similarity">
    <text evidence="4">Belongs to the HepT RNase toxin family.</text>
</comment>
<keyword evidence="2" id="KW-0540">Nuclease</keyword>
<feature type="non-terminal residue" evidence="5">
    <location>
        <position position="138"/>
    </location>
</feature>
<evidence type="ECO:0000256" key="2">
    <source>
        <dbReference type="ARBA" id="ARBA00022722"/>
    </source>
</evidence>
<dbReference type="InterPro" id="IPR052379">
    <property type="entry name" value="Type_VII_TA_RNase"/>
</dbReference>
<keyword evidence="1" id="KW-1277">Toxin-antitoxin system</keyword>